<gene>
    <name evidence="3" type="ORF">H9X80_03815</name>
</gene>
<feature type="transmembrane region" description="Helical" evidence="2">
    <location>
        <begin position="110"/>
        <end position="131"/>
    </location>
</feature>
<evidence type="ECO:0008006" key="5">
    <source>
        <dbReference type="Google" id="ProtNLM"/>
    </source>
</evidence>
<accession>A0ABS2F1G8</accession>
<feature type="region of interest" description="Disordered" evidence="1">
    <location>
        <begin position="1"/>
        <end position="32"/>
    </location>
</feature>
<proteinExistence type="predicted"/>
<reference evidence="3 4" key="1">
    <citation type="journal article" date="2021" name="Sci. Rep.">
        <title>The distribution of antibiotic resistance genes in chicken gut microbiota commensals.</title>
        <authorList>
            <person name="Juricova H."/>
            <person name="Matiasovicova J."/>
            <person name="Kubasova T."/>
            <person name="Cejkova D."/>
            <person name="Rychlik I."/>
        </authorList>
    </citation>
    <scope>NUCLEOTIDE SEQUENCE [LARGE SCALE GENOMIC DNA]</scope>
    <source>
        <strain evidence="3 4">An794</strain>
    </source>
</reference>
<dbReference type="EMBL" id="JACSNQ010000005">
    <property type="protein sequence ID" value="MBM6774673.1"/>
    <property type="molecule type" value="Genomic_DNA"/>
</dbReference>
<keyword evidence="2" id="KW-1133">Transmembrane helix</keyword>
<keyword evidence="4" id="KW-1185">Reference proteome</keyword>
<organism evidence="3 4">
    <name type="scientific">Olsenella profusa</name>
    <dbReference type="NCBI Taxonomy" id="138595"/>
    <lineage>
        <taxon>Bacteria</taxon>
        <taxon>Bacillati</taxon>
        <taxon>Actinomycetota</taxon>
        <taxon>Coriobacteriia</taxon>
        <taxon>Coriobacteriales</taxon>
        <taxon>Atopobiaceae</taxon>
        <taxon>Olsenella</taxon>
    </lineage>
</organism>
<feature type="compositionally biased region" description="Acidic residues" evidence="1">
    <location>
        <begin position="1"/>
        <end position="13"/>
    </location>
</feature>
<dbReference type="RefSeq" id="WP_204793024.1">
    <property type="nucleotide sequence ID" value="NZ_JACSNQ010000005.1"/>
</dbReference>
<keyword evidence="2" id="KW-0812">Transmembrane</keyword>
<protein>
    <recommendedName>
        <fullName evidence="5">Translation initiation factor 2</fullName>
    </recommendedName>
</protein>
<evidence type="ECO:0000313" key="3">
    <source>
        <dbReference type="EMBL" id="MBM6774673.1"/>
    </source>
</evidence>
<comment type="caution">
    <text evidence="3">The sequence shown here is derived from an EMBL/GenBank/DDBJ whole genome shotgun (WGS) entry which is preliminary data.</text>
</comment>
<evidence type="ECO:0000256" key="2">
    <source>
        <dbReference type="SAM" id="Phobius"/>
    </source>
</evidence>
<sequence>MSEDNELENEVTEPEAAPAERTPYVRQRPAHRSVEPIDDFALEEGEPETFAHDSGFTTRGGAFSGRAYRRSRAEGAQLRRDLHYGQYLEIPKGRRDIFASRERKTRIKTALAAIAVLAILAVVVFVLWEYMQTNWGATS</sequence>
<keyword evidence="2" id="KW-0472">Membrane</keyword>
<dbReference type="Proteomes" id="UP000712527">
    <property type="component" value="Unassembled WGS sequence"/>
</dbReference>
<name>A0ABS2F1G8_9ACTN</name>
<evidence type="ECO:0000313" key="4">
    <source>
        <dbReference type="Proteomes" id="UP000712527"/>
    </source>
</evidence>
<evidence type="ECO:0000256" key="1">
    <source>
        <dbReference type="SAM" id="MobiDB-lite"/>
    </source>
</evidence>